<evidence type="ECO:0000256" key="1">
    <source>
        <dbReference type="ARBA" id="ARBA00004141"/>
    </source>
</evidence>
<name>A0A4Y9YKH9_9APHY</name>
<evidence type="ECO:0000256" key="2">
    <source>
        <dbReference type="ARBA" id="ARBA00022692"/>
    </source>
</evidence>
<dbReference type="PANTHER" id="PTHR35042:SF1">
    <property type="entry name" value="DUF1772-DOMAIN-CONTAINING PROTEIN"/>
    <property type="match status" value="1"/>
</dbReference>
<feature type="transmembrane region" description="Helical" evidence="5">
    <location>
        <begin position="90"/>
        <end position="108"/>
    </location>
</feature>
<dbReference type="InterPro" id="IPR013901">
    <property type="entry name" value="Anthrone_oxy"/>
</dbReference>
<evidence type="ECO:0000256" key="4">
    <source>
        <dbReference type="ARBA" id="ARBA00023136"/>
    </source>
</evidence>
<keyword evidence="2 5" id="KW-0812">Transmembrane</keyword>
<organism evidence="6 7">
    <name type="scientific">Rhodofomes roseus</name>
    <dbReference type="NCBI Taxonomy" id="34475"/>
    <lineage>
        <taxon>Eukaryota</taxon>
        <taxon>Fungi</taxon>
        <taxon>Dikarya</taxon>
        <taxon>Basidiomycota</taxon>
        <taxon>Agaricomycotina</taxon>
        <taxon>Agaricomycetes</taxon>
        <taxon>Polyporales</taxon>
        <taxon>Rhodofomes</taxon>
    </lineage>
</organism>
<proteinExistence type="predicted"/>
<comment type="subcellular location">
    <subcellularLocation>
        <location evidence="1">Membrane</location>
        <topology evidence="1">Multi-pass membrane protein</topology>
    </subcellularLocation>
</comment>
<dbReference type="GO" id="GO:0016020">
    <property type="term" value="C:membrane"/>
    <property type="evidence" value="ECO:0007669"/>
    <property type="project" value="UniProtKB-SubCell"/>
</dbReference>
<sequence>MQFLAGFPGVRIAQIVGIGASGYLSGFISAASILGVPPLLLAAPDVATKQWAKLYHTGAAIAPTTAGVAFLAYLYLGYHSGHYVSPSEGYAYLAAGTLTLAIAPYTLLTMMTTNNELKALAEGKEEKVVEEARVKALLQKWWSLNLVRALGPATGFVLGLFALGGYFA</sequence>
<dbReference type="Proteomes" id="UP000298390">
    <property type="component" value="Unassembled WGS sequence"/>
</dbReference>
<dbReference type="Pfam" id="PF08592">
    <property type="entry name" value="Anthrone_oxy"/>
    <property type="match status" value="1"/>
</dbReference>
<dbReference type="AlphaFoldDB" id="A0A4Y9YKH9"/>
<dbReference type="PANTHER" id="PTHR35042">
    <property type="entry name" value="ANTHRONE OXYGENASE ENCC"/>
    <property type="match status" value="1"/>
</dbReference>
<reference evidence="6 7" key="1">
    <citation type="submission" date="2019-01" db="EMBL/GenBank/DDBJ databases">
        <title>Genome sequencing of the rare red list fungi Fomitopsis rosea.</title>
        <authorList>
            <person name="Buettner E."/>
            <person name="Kellner H."/>
        </authorList>
    </citation>
    <scope>NUCLEOTIDE SEQUENCE [LARGE SCALE GENOMIC DNA]</scope>
    <source>
        <strain evidence="6 7">DSM 105464</strain>
    </source>
</reference>
<keyword evidence="3 5" id="KW-1133">Transmembrane helix</keyword>
<feature type="transmembrane region" description="Helical" evidence="5">
    <location>
        <begin position="146"/>
        <end position="167"/>
    </location>
</feature>
<evidence type="ECO:0008006" key="8">
    <source>
        <dbReference type="Google" id="ProtNLM"/>
    </source>
</evidence>
<evidence type="ECO:0000256" key="5">
    <source>
        <dbReference type="SAM" id="Phobius"/>
    </source>
</evidence>
<evidence type="ECO:0000256" key="3">
    <source>
        <dbReference type="ARBA" id="ARBA00022989"/>
    </source>
</evidence>
<dbReference type="EMBL" id="SEKV01000179">
    <property type="protein sequence ID" value="TFY62137.1"/>
    <property type="molecule type" value="Genomic_DNA"/>
</dbReference>
<keyword evidence="4 5" id="KW-0472">Membrane</keyword>
<accession>A0A4Y9YKH9</accession>
<comment type="caution">
    <text evidence="6">The sequence shown here is derived from an EMBL/GenBank/DDBJ whole genome shotgun (WGS) entry which is preliminary data.</text>
</comment>
<gene>
    <name evidence="6" type="ORF">EVJ58_g4055</name>
</gene>
<feature type="transmembrane region" description="Helical" evidence="5">
    <location>
        <begin position="54"/>
        <end position="78"/>
    </location>
</feature>
<protein>
    <recommendedName>
        <fullName evidence="8">DUF1772 domain-containing protein</fullName>
    </recommendedName>
</protein>
<evidence type="ECO:0000313" key="6">
    <source>
        <dbReference type="EMBL" id="TFY62137.1"/>
    </source>
</evidence>
<feature type="transmembrane region" description="Helical" evidence="5">
    <location>
        <begin position="12"/>
        <end position="42"/>
    </location>
</feature>
<evidence type="ECO:0000313" key="7">
    <source>
        <dbReference type="Proteomes" id="UP000298390"/>
    </source>
</evidence>